<gene>
    <name evidence="3" type="ORF">UW65_C0032G0005</name>
</gene>
<dbReference type="Gene3D" id="3.30.428.10">
    <property type="entry name" value="HIT-like"/>
    <property type="match status" value="1"/>
</dbReference>
<dbReference type="InterPro" id="IPR036265">
    <property type="entry name" value="HIT-like_sf"/>
</dbReference>
<proteinExistence type="predicted"/>
<evidence type="ECO:0000313" key="3">
    <source>
        <dbReference type="EMBL" id="KKT68906.1"/>
    </source>
</evidence>
<dbReference type="PANTHER" id="PTHR42997">
    <property type="entry name" value="HIT FAMILY HYDROLASE"/>
    <property type="match status" value="1"/>
</dbReference>
<evidence type="ECO:0000259" key="2">
    <source>
        <dbReference type="PROSITE" id="PS51084"/>
    </source>
</evidence>
<reference evidence="3 4" key="1">
    <citation type="journal article" date="2015" name="Nature">
        <title>rRNA introns, odd ribosomes, and small enigmatic genomes across a large radiation of phyla.</title>
        <authorList>
            <person name="Brown C.T."/>
            <person name="Hug L.A."/>
            <person name="Thomas B.C."/>
            <person name="Sharon I."/>
            <person name="Castelle C.J."/>
            <person name="Singh A."/>
            <person name="Wilkins M.J."/>
            <person name="Williams K.H."/>
            <person name="Banfield J.F."/>
        </authorList>
    </citation>
    <scope>NUCLEOTIDE SEQUENCE [LARGE SCALE GENOMIC DNA]</scope>
</reference>
<comment type="caution">
    <text evidence="3">The sequence shown here is derived from an EMBL/GenBank/DDBJ whole genome shotgun (WGS) entry which is preliminary data.</text>
</comment>
<sequence>MPKVTLKKLNKIPTGTTRVSEWYDRIVTALDKCVFCDLKPKYVIMEQAEVVLTVSLFPYTEGHLLIIPRRHIERLKELTGPEWLAVNALLLIGVDLIAKALGVDDVNIIYREGGAASGKSLGHLHWHIMPMRRGFLTRTTDGIHYTFQNVAKTPIELAELYRKYRPQK</sequence>
<accession>A0A0G1JB68</accession>
<dbReference type="PROSITE" id="PS51084">
    <property type="entry name" value="HIT_2"/>
    <property type="match status" value="1"/>
</dbReference>
<dbReference type="AlphaFoldDB" id="A0A0G1JB68"/>
<dbReference type="Pfam" id="PF01230">
    <property type="entry name" value="HIT"/>
    <property type="match status" value="1"/>
</dbReference>
<organism evidence="3 4">
    <name type="scientific">candidate division WWE3 bacterium GW2011_GWB1_44_4</name>
    <dbReference type="NCBI Taxonomy" id="1619116"/>
    <lineage>
        <taxon>Bacteria</taxon>
        <taxon>Katanobacteria</taxon>
    </lineage>
</organism>
<dbReference type="EMBL" id="LCJD01000032">
    <property type="protein sequence ID" value="KKT68906.1"/>
    <property type="molecule type" value="Genomic_DNA"/>
</dbReference>
<name>A0A0G1JB68_UNCKA</name>
<protein>
    <submittedName>
        <fullName evidence="3">Histidine triad (HIT) protein</fullName>
    </submittedName>
</protein>
<dbReference type="SUPFAM" id="SSF54197">
    <property type="entry name" value="HIT-like"/>
    <property type="match status" value="1"/>
</dbReference>
<dbReference type="PANTHER" id="PTHR42997:SF1">
    <property type="entry name" value="AP-4-A PHOSPHORYLASE"/>
    <property type="match status" value="1"/>
</dbReference>
<dbReference type="Proteomes" id="UP000034783">
    <property type="component" value="Unassembled WGS sequence"/>
</dbReference>
<evidence type="ECO:0000256" key="1">
    <source>
        <dbReference type="PROSITE-ProRule" id="PRU00464"/>
    </source>
</evidence>
<feature type="domain" description="HIT" evidence="2">
    <location>
        <begin position="31"/>
        <end position="138"/>
    </location>
</feature>
<dbReference type="InterPro" id="IPR011146">
    <property type="entry name" value="HIT-like"/>
</dbReference>
<dbReference type="InterPro" id="IPR052908">
    <property type="entry name" value="AP-4-A_phosphorylase"/>
</dbReference>
<dbReference type="GO" id="GO:0003824">
    <property type="term" value="F:catalytic activity"/>
    <property type="evidence" value="ECO:0007669"/>
    <property type="project" value="InterPro"/>
</dbReference>
<evidence type="ECO:0000313" key="4">
    <source>
        <dbReference type="Proteomes" id="UP000034783"/>
    </source>
</evidence>
<feature type="short sequence motif" description="Histidine triad motif" evidence="1">
    <location>
        <begin position="123"/>
        <end position="127"/>
    </location>
</feature>